<dbReference type="PANTHER" id="PTHR10819">
    <property type="entry name" value="PHOSPHOTRIESTERASE-RELATED"/>
    <property type="match status" value="1"/>
</dbReference>
<dbReference type="STRING" id="1435377.SUSAZ_09765"/>
<dbReference type="InterPro" id="IPR017947">
    <property type="entry name" value="AryldialkylPase_Zn-BS"/>
</dbReference>
<evidence type="ECO:0000313" key="7">
    <source>
        <dbReference type="Proteomes" id="UP000060043"/>
    </source>
</evidence>
<sequence length="315" mass="35308">MTKIPLVGKGEISPGEMGFTLIHEHLRVFSEPVRYQWPHLYNEDEELKNAVNEVKTIMSYGVKTIVDPTVMGLGRDIRFSEKVVKETGINVIAATGLYTYTDLPFFFNGRSLEEIAELLIHDIKKGIQGTNNRAGFIKVAADEPGITRDVERAIRAAAIAQKETNVPIITHSNAHNGTGLEQQRILMEEGVDPGRVLIGHLGDTDNVDYIKKIADKGSFVGLDRYGLDLFLPIDKRNEVLLKLIKDGYLDRIMVSQDYCCTIDWGIAKPEYKPKLAPKWSMSLIFTDVIPSIKRAGVTDEQLHVIFVKNPARLFS</sequence>
<feature type="binding site" evidence="4">
    <location>
        <position position="200"/>
    </location>
    <ligand>
        <name>Zn(2+)</name>
        <dbReference type="ChEBI" id="CHEBI:29105"/>
        <label>2</label>
    </ligand>
</feature>
<name>A0A0U2W636_9CREN</name>
<dbReference type="EMBL" id="CP013695">
    <property type="protein sequence ID" value="ALU32516.1"/>
    <property type="molecule type" value="Genomic_DNA"/>
</dbReference>
<feature type="binding site" description="via carbamate group" evidence="4">
    <location>
        <position position="138"/>
    </location>
    <ligand>
        <name>Zn(2+)</name>
        <dbReference type="ChEBI" id="CHEBI:29105"/>
        <label>2</label>
    </ligand>
</feature>
<dbReference type="InterPro" id="IPR032466">
    <property type="entry name" value="Metal_Hydrolase"/>
</dbReference>
<dbReference type="PIRSF" id="PIRSF016839">
    <property type="entry name" value="PhP"/>
    <property type="match status" value="1"/>
</dbReference>
<evidence type="ECO:0000313" key="8">
    <source>
        <dbReference type="Proteomes" id="UP000065473"/>
    </source>
</evidence>
<keyword evidence="2" id="KW-0378">Hydrolase</keyword>
<dbReference type="PANTHER" id="PTHR10819:SF3">
    <property type="entry name" value="PHOSPHOTRIESTERASE-RELATED PROTEIN"/>
    <property type="match status" value="1"/>
</dbReference>
<feature type="binding site" evidence="4">
    <location>
        <position position="257"/>
    </location>
    <ligand>
        <name>Zn(2+)</name>
        <dbReference type="ChEBI" id="CHEBI:29105"/>
        <label>1</label>
    </ligand>
</feature>
<dbReference type="OMA" id="MVKCGFI"/>
<evidence type="ECO:0000256" key="4">
    <source>
        <dbReference type="PIRSR" id="PIRSR601559-51"/>
    </source>
</evidence>
<feature type="binding site" evidence="4">
    <location>
        <position position="23"/>
    </location>
    <ligand>
        <name>Zn(2+)</name>
        <dbReference type="ChEBI" id="CHEBI:29105"/>
        <label>1</label>
    </ligand>
</feature>
<feature type="binding site" description="via carbamate group" evidence="4">
    <location>
        <position position="138"/>
    </location>
    <ligand>
        <name>Zn(2+)</name>
        <dbReference type="ChEBI" id="CHEBI:29105"/>
        <label>1</label>
    </ligand>
</feature>
<dbReference type="GeneID" id="14552657"/>
<dbReference type="Proteomes" id="UP000065473">
    <property type="component" value="Chromosome"/>
</dbReference>
<dbReference type="AlphaFoldDB" id="A0A0U2W636"/>
<dbReference type="Gene3D" id="3.20.20.140">
    <property type="entry name" value="Metal-dependent hydrolases"/>
    <property type="match status" value="1"/>
</dbReference>
<dbReference type="RefSeq" id="WP_011278935.1">
    <property type="nucleotide sequence ID" value="NZ_BHWZ01000006.1"/>
</dbReference>
<dbReference type="EMBL" id="CP013694">
    <property type="protein sequence ID" value="ALU29778.1"/>
    <property type="molecule type" value="Genomic_DNA"/>
</dbReference>
<dbReference type="PaxDb" id="1435377-SUSAZ_09765"/>
<keyword evidence="1 4" id="KW-0479">Metal-binding</keyword>
<evidence type="ECO:0000256" key="2">
    <source>
        <dbReference type="ARBA" id="ARBA00022801"/>
    </source>
</evidence>
<dbReference type="PROSITE" id="PS51347">
    <property type="entry name" value="PHOSPHOTRIESTERASE_2"/>
    <property type="match status" value="1"/>
</dbReference>
<evidence type="ECO:0000313" key="6">
    <source>
        <dbReference type="EMBL" id="ALU32516.1"/>
    </source>
</evidence>
<dbReference type="GO" id="GO:0008270">
    <property type="term" value="F:zinc ion binding"/>
    <property type="evidence" value="ECO:0007669"/>
    <property type="project" value="InterPro"/>
</dbReference>
<reference evidence="7 8" key="1">
    <citation type="submission" date="2015-12" db="EMBL/GenBank/DDBJ databases">
        <title>A stable core within a dynamic pangenome in Sulfolobus acidocaldarius.</title>
        <authorList>
            <person name="Anderson R."/>
            <person name="Kouris A."/>
            <person name="Seward C."/>
            <person name="Campbell K."/>
            <person name="Whitaker R."/>
        </authorList>
    </citation>
    <scope>NUCLEOTIDE SEQUENCE [LARGE SCALE GENOMIC DNA]</scope>
    <source>
        <strain evidence="5 8">GG12-C01-09</strain>
        <strain evidence="6 7">NG05B_CO5_07</strain>
    </source>
</reference>
<dbReference type="PROSITE" id="PS01322">
    <property type="entry name" value="PHOSPHOTRIESTERASE_1"/>
    <property type="match status" value="1"/>
</dbReference>
<protein>
    <submittedName>
        <fullName evidence="6">Aryldialkylphosphatase</fullName>
    </submittedName>
</protein>
<feature type="modified residue" description="N6-carboxylysine" evidence="3">
    <location>
        <position position="138"/>
    </location>
</feature>
<dbReference type="GO" id="GO:0016788">
    <property type="term" value="F:hydrolase activity, acting on ester bonds"/>
    <property type="evidence" value="ECO:0007669"/>
    <property type="project" value="InterPro"/>
</dbReference>
<dbReference type="Pfam" id="PF02126">
    <property type="entry name" value="PTE"/>
    <property type="match status" value="1"/>
</dbReference>
<dbReference type="SUPFAM" id="SSF51556">
    <property type="entry name" value="Metallo-dependent hydrolases"/>
    <property type="match status" value="1"/>
</dbReference>
<feature type="binding site" evidence="4">
    <location>
        <position position="171"/>
    </location>
    <ligand>
        <name>Zn(2+)</name>
        <dbReference type="ChEBI" id="CHEBI:29105"/>
        <label>2</label>
    </ligand>
</feature>
<accession>A0A0U2W636</accession>
<organism evidence="6 7">
    <name type="scientific">Sulfolobus acidocaldarius</name>
    <dbReference type="NCBI Taxonomy" id="2285"/>
    <lineage>
        <taxon>Archaea</taxon>
        <taxon>Thermoproteota</taxon>
        <taxon>Thermoprotei</taxon>
        <taxon>Sulfolobales</taxon>
        <taxon>Sulfolobaceae</taxon>
        <taxon>Sulfolobus</taxon>
    </lineage>
</organism>
<evidence type="ECO:0000256" key="3">
    <source>
        <dbReference type="PIRSR" id="PIRSR601559-50"/>
    </source>
</evidence>
<gene>
    <name evidence="5" type="ORF">ATY89_07385</name>
    <name evidence="6" type="ORF">ATZ20_10405</name>
</gene>
<dbReference type="CDD" id="cd00530">
    <property type="entry name" value="PTE"/>
    <property type="match status" value="1"/>
</dbReference>
<evidence type="ECO:0000313" key="5">
    <source>
        <dbReference type="EMBL" id="ALU29778.1"/>
    </source>
</evidence>
<feature type="binding site" evidence="4">
    <location>
        <position position="25"/>
    </location>
    <ligand>
        <name>Zn(2+)</name>
        <dbReference type="ChEBI" id="CHEBI:29105"/>
        <label>1</label>
    </ligand>
</feature>
<dbReference type="InterPro" id="IPR001559">
    <property type="entry name" value="Phosphotriesterase"/>
</dbReference>
<dbReference type="Proteomes" id="UP000060043">
    <property type="component" value="Chromosome"/>
</dbReference>
<dbReference type="SMR" id="A0A0U2W636"/>
<proteinExistence type="predicted"/>
<evidence type="ECO:0000256" key="1">
    <source>
        <dbReference type="ARBA" id="ARBA00022723"/>
    </source>
</evidence>
<comment type="cofactor">
    <cofactor evidence="4">
        <name>a divalent metal cation</name>
        <dbReference type="ChEBI" id="CHEBI:60240"/>
    </cofactor>
    <text evidence="4">Binds 2 divalent metal cations per subunit.</text>
</comment>
<dbReference type="OrthoDB" id="35461at2157"/>